<dbReference type="Proteomes" id="UP000095280">
    <property type="component" value="Unplaced"/>
</dbReference>
<keyword evidence="5 9" id="KW-0297">G-protein coupled receptor</keyword>
<dbReference type="PANTHER" id="PTHR24228:SF75">
    <property type="entry name" value="G-PROTEIN COUPLED RECEPTORS FAMILY 1 PROFILE DOMAIN-CONTAINING PROTEIN"/>
    <property type="match status" value="1"/>
</dbReference>
<dbReference type="GO" id="GO:0005886">
    <property type="term" value="C:plasma membrane"/>
    <property type="evidence" value="ECO:0007669"/>
    <property type="project" value="UniProtKB-SubCell"/>
</dbReference>
<keyword evidence="8 9" id="KW-0807">Transducer</keyword>
<proteinExistence type="inferred from homology"/>
<evidence type="ECO:0000256" key="10">
    <source>
        <dbReference type="SAM" id="Phobius"/>
    </source>
</evidence>
<accession>A0A1I8IY86</accession>
<dbReference type="SUPFAM" id="SSF81321">
    <property type="entry name" value="Family A G protein-coupled receptor-like"/>
    <property type="match status" value="1"/>
</dbReference>
<dbReference type="Pfam" id="PF00001">
    <property type="entry name" value="7tm_1"/>
    <property type="match status" value="1"/>
</dbReference>
<keyword evidence="12" id="KW-1185">Reference proteome</keyword>
<sequence>MGIVSILKGEIYFMERRGLCLFVASICLVSCYCSLLSIAAIAINRYIHICRSSAYPSIFTRRWTIIMCCSLWIVSFLMEMPNFLGWGDHGYALKNLACLWDRLASRSYSAFFALVGVVLPSLVIAVCYLKIYLHFRDSRRRVEKFVKPSSALKHQQTVTAFRLAKTLFIVFAVLIILWAPFTIA</sequence>
<dbReference type="AlphaFoldDB" id="A0A1I8IY86"/>
<keyword evidence="4 10" id="KW-1133">Transmembrane helix</keyword>
<evidence type="ECO:0000259" key="11">
    <source>
        <dbReference type="PROSITE" id="PS50262"/>
    </source>
</evidence>
<keyword evidence="7 9" id="KW-0675">Receptor</keyword>
<evidence type="ECO:0000256" key="9">
    <source>
        <dbReference type="RuleBase" id="RU000688"/>
    </source>
</evidence>
<dbReference type="PROSITE" id="PS00237">
    <property type="entry name" value="G_PROTEIN_RECEP_F1_1"/>
    <property type="match status" value="1"/>
</dbReference>
<feature type="transmembrane region" description="Helical" evidence="10">
    <location>
        <begin position="21"/>
        <end position="43"/>
    </location>
</feature>
<dbReference type="GO" id="GO:0004930">
    <property type="term" value="F:G protein-coupled receptor activity"/>
    <property type="evidence" value="ECO:0007669"/>
    <property type="project" value="UniProtKB-KW"/>
</dbReference>
<keyword evidence="6 10" id="KW-0472">Membrane</keyword>
<feature type="transmembrane region" description="Helical" evidence="10">
    <location>
        <begin position="107"/>
        <end position="131"/>
    </location>
</feature>
<keyword evidence="3 9" id="KW-0812">Transmembrane</keyword>
<evidence type="ECO:0000256" key="8">
    <source>
        <dbReference type="ARBA" id="ARBA00023224"/>
    </source>
</evidence>
<dbReference type="WBParaSite" id="maker-uti_cns_0018622-snap-gene-0.1-mRNA-1">
    <property type="protein sequence ID" value="maker-uti_cns_0018622-snap-gene-0.1-mRNA-1"/>
    <property type="gene ID" value="maker-uti_cns_0018622-snap-gene-0.1"/>
</dbReference>
<feature type="domain" description="G-protein coupled receptors family 1 profile" evidence="11">
    <location>
        <begin position="1"/>
        <end position="184"/>
    </location>
</feature>
<dbReference type="CDD" id="cd00637">
    <property type="entry name" value="7tm_classA_rhodopsin-like"/>
    <property type="match status" value="1"/>
</dbReference>
<evidence type="ECO:0000256" key="3">
    <source>
        <dbReference type="ARBA" id="ARBA00022692"/>
    </source>
</evidence>
<evidence type="ECO:0000256" key="5">
    <source>
        <dbReference type="ARBA" id="ARBA00023040"/>
    </source>
</evidence>
<dbReference type="InterPro" id="IPR000276">
    <property type="entry name" value="GPCR_Rhodpsn"/>
</dbReference>
<comment type="subcellular location">
    <subcellularLocation>
        <location evidence="1">Cell membrane</location>
        <topology evidence="1">Multi-pass membrane protein</topology>
    </subcellularLocation>
</comment>
<evidence type="ECO:0000256" key="7">
    <source>
        <dbReference type="ARBA" id="ARBA00023170"/>
    </source>
</evidence>
<organism evidence="12 13">
    <name type="scientific">Macrostomum lignano</name>
    <dbReference type="NCBI Taxonomy" id="282301"/>
    <lineage>
        <taxon>Eukaryota</taxon>
        <taxon>Metazoa</taxon>
        <taxon>Spiralia</taxon>
        <taxon>Lophotrochozoa</taxon>
        <taxon>Platyhelminthes</taxon>
        <taxon>Rhabditophora</taxon>
        <taxon>Macrostomorpha</taxon>
        <taxon>Macrostomida</taxon>
        <taxon>Macrostomidae</taxon>
        <taxon>Macrostomum</taxon>
    </lineage>
</organism>
<keyword evidence="2" id="KW-1003">Cell membrane</keyword>
<feature type="transmembrane region" description="Helical" evidence="10">
    <location>
        <begin position="163"/>
        <end position="181"/>
    </location>
</feature>
<dbReference type="PRINTS" id="PR00237">
    <property type="entry name" value="GPCRRHODOPSN"/>
</dbReference>
<evidence type="ECO:0000313" key="12">
    <source>
        <dbReference type="Proteomes" id="UP000095280"/>
    </source>
</evidence>
<evidence type="ECO:0000256" key="4">
    <source>
        <dbReference type="ARBA" id="ARBA00022989"/>
    </source>
</evidence>
<evidence type="ECO:0000256" key="1">
    <source>
        <dbReference type="ARBA" id="ARBA00004651"/>
    </source>
</evidence>
<dbReference type="PROSITE" id="PS50262">
    <property type="entry name" value="G_PROTEIN_RECEP_F1_2"/>
    <property type="match status" value="1"/>
</dbReference>
<dbReference type="PANTHER" id="PTHR24228">
    <property type="entry name" value="B2 BRADYKININ RECEPTOR/ANGIOTENSIN II RECEPTOR"/>
    <property type="match status" value="1"/>
</dbReference>
<evidence type="ECO:0000313" key="13">
    <source>
        <dbReference type="WBParaSite" id="maker-uti_cns_0018622-snap-gene-0.1-mRNA-1"/>
    </source>
</evidence>
<reference evidence="13" key="1">
    <citation type="submission" date="2016-11" db="UniProtKB">
        <authorList>
            <consortium name="WormBaseParasite"/>
        </authorList>
    </citation>
    <scope>IDENTIFICATION</scope>
</reference>
<name>A0A1I8IY86_9PLAT</name>
<dbReference type="Gene3D" id="1.20.1070.10">
    <property type="entry name" value="Rhodopsin 7-helix transmembrane proteins"/>
    <property type="match status" value="1"/>
</dbReference>
<evidence type="ECO:0000256" key="2">
    <source>
        <dbReference type="ARBA" id="ARBA00022475"/>
    </source>
</evidence>
<feature type="transmembrane region" description="Helical" evidence="10">
    <location>
        <begin position="63"/>
        <end position="87"/>
    </location>
</feature>
<evidence type="ECO:0000256" key="6">
    <source>
        <dbReference type="ARBA" id="ARBA00023136"/>
    </source>
</evidence>
<dbReference type="InterPro" id="IPR017452">
    <property type="entry name" value="GPCR_Rhodpsn_7TM"/>
</dbReference>
<comment type="similarity">
    <text evidence="9">Belongs to the G-protein coupled receptor 1 family.</text>
</comment>
<protein>
    <submittedName>
        <fullName evidence="13">G_PROTEIN_RECEP_F1_2 domain-containing protein</fullName>
    </submittedName>
</protein>